<name>A0ABD2MEK5_9BILA</name>
<dbReference type="AlphaFoldDB" id="A0ABD2MEK5"/>
<evidence type="ECO:0000313" key="2">
    <source>
        <dbReference type="EMBL" id="KAL3125945.1"/>
    </source>
</evidence>
<sequence>MPFLSFPFFDGAIANCRLFLSSICAHLAKFGPPSVTRFVSVPSIVPLLNISFGAFLPGNAFWRPNGANGAGRKIPREKPKGGKAEKEAEAAKDKNEAIG</sequence>
<organism evidence="2 3">
    <name type="scientific">Heterodera trifolii</name>
    <dbReference type="NCBI Taxonomy" id="157864"/>
    <lineage>
        <taxon>Eukaryota</taxon>
        <taxon>Metazoa</taxon>
        <taxon>Ecdysozoa</taxon>
        <taxon>Nematoda</taxon>
        <taxon>Chromadorea</taxon>
        <taxon>Rhabditida</taxon>
        <taxon>Tylenchina</taxon>
        <taxon>Tylenchomorpha</taxon>
        <taxon>Tylenchoidea</taxon>
        <taxon>Heteroderidae</taxon>
        <taxon>Heteroderinae</taxon>
        <taxon>Heterodera</taxon>
    </lineage>
</organism>
<gene>
    <name evidence="2" type="ORF">niasHT_009474</name>
</gene>
<protein>
    <submittedName>
        <fullName evidence="2">Uncharacterized protein</fullName>
    </submittedName>
</protein>
<evidence type="ECO:0000313" key="3">
    <source>
        <dbReference type="Proteomes" id="UP001620626"/>
    </source>
</evidence>
<accession>A0ABD2MEK5</accession>
<feature type="compositionally biased region" description="Basic and acidic residues" evidence="1">
    <location>
        <begin position="74"/>
        <end position="99"/>
    </location>
</feature>
<feature type="region of interest" description="Disordered" evidence="1">
    <location>
        <begin position="64"/>
        <end position="99"/>
    </location>
</feature>
<evidence type="ECO:0000256" key="1">
    <source>
        <dbReference type="SAM" id="MobiDB-lite"/>
    </source>
</evidence>
<dbReference type="Proteomes" id="UP001620626">
    <property type="component" value="Unassembled WGS sequence"/>
</dbReference>
<keyword evidence="3" id="KW-1185">Reference proteome</keyword>
<dbReference type="EMBL" id="JBICBT010000016">
    <property type="protein sequence ID" value="KAL3125945.1"/>
    <property type="molecule type" value="Genomic_DNA"/>
</dbReference>
<reference evidence="2 3" key="1">
    <citation type="submission" date="2024-10" db="EMBL/GenBank/DDBJ databases">
        <authorList>
            <person name="Kim D."/>
        </authorList>
    </citation>
    <scope>NUCLEOTIDE SEQUENCE [LARGE SCALE GENOMIC DNA]</scope>
    <source>
        <strain evidence="2">BH-2024</strain>
    </source>
</reference>
<comment type="caution">
    <text evidence="2">The sequence shown here is derived from an EMBL/GenBank/DDBJ whole genome shotgun (WGS) entry which is preliminary data.</text>
</comment>
<proteinExistence type="predicted"/>